<evidence type="ECO:0000256" key="1">
    <source>
        <dbReference type="SAM" id="Phobius"/>
    </source>
</evidence>
<dbReference type="InterPro" id="IPR010623">
    <property type="entry name" value="IcmF_C"/>
</dbReference>
<evidence type="ECO:0000313" key="6">
    <source>
        <dbReference type="EMBL" id="KTR05532.1"/>
    </source>
</evidence>
<reference evidence="6 7" key="1">
    <citation type="journal article" date="2016" name="Front. Microbiol.">
        <title>Genomic Resource of Rice Seed Associated Bacteria.</title>
        <authorList>
            <person name="Midha S."/>
            <person name="Bansal K."/>
            <person name="Sharma S."/>
            <person name="Kumar N."/>
            <person name="Patil P.P."/>
            <person name="Chaudhry V."/>
            <person name="Patil P.B."/>
        </authorList>
    </citation>
    <scope>NUCLEOTIDE SEQUENCE [LARGE SCALE GENOMIC DNA]</scope>
    <source>
        <strain evidence="6 7">NS365</strain>
    </source>
</reference>
<dbReference type="Pfam" id="PF06744">
    <property type="entry name" value="IcmF_C"/>
    <property type="match status" value="1"/>
</dbReference>
<keyword evidence="1" id="KW-0472">Membrane</keyword>
<keyword evidence="1" id="KW-0812">Transmembrane</keyword>
<dbReference type="Pfam" id="PF21070">
    <property type="entry name" value="IcmF_helical"/>
    <property type="match status" value="1"/>
</dbReference>
<dbReference type="RefSeq" id="WP_058600331.1">
    <property type="nucleotide sequence ID" value="NZ_LDQA01000024.1"/>
</dbReference>
<proteinExistence type="predicted"/>
<dbReference type="InterPro" id="IPR027417">
    <property type="entry name" value="P-loop_NTPase"/>
</dbReference>
<feature type="transmembrane region" description="Helical" evidence="1">
    <location>
        <begin position="52"/>
        <end position="71"/>
    </location>
</feature>
<dbReference type="InterPro" id="IPR025743">
    <property type="entry name" value="TssM1_N"/>
</dbReference>
<name>A0A175RRN4_9HYPH</name>
<dbReference type="AlphaFoldDB" id="A0A175RRN4"/>
<dbReference type="Pfam" id="PF06761">
    <property type="entry name" value="IcmF-related"/>
    <property type="match status" value="1"/>
</dbReference>
<sequence length="1163" mass="124832">MTGSRSRFRRLLAHPLTWITLAALLLALAIWFVAPLLAFGEISPLEGSTPRLALLLALVLAWGITAAILGWRKSGADERLVSSLRMQEAEGAAKGEAHRSEVERRFALVRRKADETLARLGRDHGHGRIARRVYRLPWYLVLGPEGSGKTSLMLNADLNLPFGPPQGAGGPTDDVDFLFAENAIYLDLSGRLIAPGAQGDADGQIWLRVLDLMRRLRRRQPACGIVLVVDAADFSEIGEEGRRALAKLLRRRLDEAGERFRARPPIYLVFSKLDRLLGFSAFFESTDRSERDAPWGLPFLESEDEREFAPAERFRAGFADLARRAAEWRLPRLQEEPDARRRALVYEFPEQFAALGELAAPFVQILAVPHRFDRPPFLRGVFFASARQDGAAIDLIGLGASEGFAVPSGLPRRGEMGPARSRPFFLRELLSTLAPGEAVRGGLSTTTRRITQRWQAVAAALLIVAALGLAVHLIARQSEASAYASGMAREAGAIEGRLAAQRFGPDLPPFTDILPSLNGLSALAGREPGTKAEANAAIPQLEADAQAAYGAGLDRLFVPYLMAGLQATLDSETTGAADLYHTLKLYLALTGERPLSSIDLAALGDRLARLWLVNGAETDRAAFASHVAALGHHAITPRPADPALVAATRQRIAAYTLAQLALDLARAQPDVASLPPWRPSDHAGASGSLVLARLNGGSLWDELPGFFTASAFRTVSLPALRGAAGDIERDAWVLGSSEGTKARDILEGTLGLYASEAIGLWDGLLSDLTTRPMTTPTEGTRLLSLLITPPSPIADLLSAIAHETDFSPPPAQAAVAGALAAAVAPAADALGLPAPSDPGQAITAAFAPLRRAMAAPQGGTSQVAGVIAAFEPLYRQINHVAKGGNVLELGVQPETVAAEIDNLIAALPASLQPFFRRLEGAAMDLIRGASGKRLREVWNTTVLPACEAATANRFPFKARAGDDTPFDDFKAMFGPQGQIAAFRETYLKPLIDTSARPWVWRPGRPQDLRINDAALAGFERADAITQAFFPGGDGPAARFTLLPLKLDPKAETVRLDLGGQTLRYAHGPSVPMSASWPPATPNAPALLTMTPEIDGPGAMKMGEGPWALFRLMDQADSHRVVEGNAQLVTFSLGGRAFMVKLTPSSTRSPFELKLMENFRCPKL</sequence>
<protein>
    <recommendedName>
        <fullName evidence="8">Type VI secretion protein IcmF</fullName>
    </recommendedName>
</protein>
<keyword evidence="1" id="KW-1133">Transmembrane helix</keyword>
<dbReference type="InterPro" id="IPR017731">
    <property type="entry name" value="TssM1-like"/>
</dbReference>
<dbReference type="InterPro" id="IPR009612">
    <property type="entry name" value="IcmF-rel"/>
</dbReference>
<dbReference type="PANTHER" id="PTHR36153:SF1">
    <property type="entry name" value="TYPE VI SECRETION SYSTEM COMPONENT TSSM1"/>
    <property type="match status" value="1"/>
</dbReference>
<keyword evidence="7" id="KW-1185">Reference proteome</keyword>
<dbReference type="EMBL" id="LDQA01000024">
    <property type="protein sequence ID" value="KTR05532.1"/>
    <property type="molecule type" value="Genomic_DNA"/>
</dbReference>
<feature type="domain" description="Type VI secretion system component TssM1 helical" evidence="5">
    <location>
        <begin position="933"/>
        <end position="1033"/>
    </location>
</feature>
<dbReference type="PATRIC" id="fig|401562.4.peg.1964"/>
<evidence type="ECO:0000313" key="7">
    <source>
        <dbReference type="Proteomes" id="UP000078529"/>
    </source>
</evidence>
<accession>A0A175RRN4</accession>
<gene>
    <name evidence="6" type="ORF">NS365_10985</name>
</gene>
<evidence type="ECO:0000259" key="4">
    <source>
        <dbReference type="Pfam" id="PF14331"/>
    </source>
</evidence>
<feature type="domain" description="Type VI secretion system IcmF C-terminal" evidence="2">
    <location>
        <begin position="1039"/>
        <end position="1143"/>
    </location>
</feature>
<dbReference type="Pfam" id="PF14331">
    <property type="entry name" value="IcmF-related_N"/>
    <property type="match status" value="1"/>
</dbReference>
<evidence type="ECO:0008006" key="8">
    <source>
        <dbReference type="Google" id="ProtNLM"/>
    </source>
</evidence>
<dbReference type="PANTHER" id="PTHR36153">
    <property type="entry name" value="INNER MEMBRANE PROTEIN-RELATED"/>
    <property type="match status" value="1"/>
</dbReference>
<dbReference type="Proteomes" id="UP000078529">
    <property type="component" value="Unassembled WGS sequence"/>
</dbReference>
<dbReference type="NCBIfam" id="TIGR03348">
    <property type="entry name" value="VI_IcmF"/>
    <property type="match status" value="1"/>
</dbReference>
<evidence type="ECO:0000259" key="5">
    <source>
        <dbReference type="Pfam" id="PF21070"/>
    </source>
</evidence>
<feature type="domain" description="IcmF-related" evidence="3">
    <location>
        <begin position="540"/>
        <end position="805"/>
    </location>
</feature>
<dbReference type="InterPro" id="IPR048677">
    <property type="entry name" value="TssM1_hel"/>
</dbReference>
<evidence type="ECO:0000259" key="3">
    <source>
        <dbReference type="Pfam" id="PF06761"/>
    </source>
</evidence>
<dbReference type="CDD" id="cd00882">
    <property type="entry name" value="Ras_like_GTPase"/>
    <property type="match status" value="1"/>
</dbReference>
<organism evidence="6 7">
    <name type="scientific">Aureimonas ureilytica</name>
    <dbReference type="NCBI Taxonomy" id="401562"/>
    <lineage>
        <taxon>Bacteria</taxon>
        <taxon>Pseudomonadati</taxon>
        <taxon>Pseudomonadota</taxon>
        <taxon>Alphaproteobacteria</taxon>
        <taxon>Hyphomicrobiales</taxon>
        <taxon>Aurantimonadaceae</taxon>
        <taxon>Aureimonas</taxon>
    </lineage>
</organism>
<comment type="caution">
    <text evidence="6">The sequence shown here is derived from an EMBL/GenBank/DDBJ whole genome shotgun (WGS) entry which is preliminary data.</text>
</comment>
<feature type="domain" description="Type VI secretion system component TssM1 N-terminal" evidence="4">
    <location>
        <begin position="201"/>
        <end position="460"/>
    </location>
</feature>
<evidence type="ECO:0000259" key="2">
    <source>
        <dbReference type="Pfam" id="PF06744"/>
    </source>
</evidence>
<feature type="transmembrane region" description="Helical" evidence="1">
    <location>
        <begin position="456"/>
        <end position="475"/>
    </location>
</feature>
<dbReference type="InterPro" id="IPR053156">
    <property type="entry name" value="T6SS_TssM-like"/>
</dbReference>
<dbReference type="SUPFAM" id="SSF52540">
    <property type="entry name" value="P-loop containing nucleoside triphosphate hydrolases"/>
    <property type="match status" value="1"/>
</dbReference>
<feature type="transmembrane region" description="Helical" evidence="1">
    <location>
        <begin position="12"/>
        <end position="32"/>
    </location>
</feature>